<protein>
    <recommendedName>
        <fullName evidence="1">RXLR phytopathogen effector protein WY-domain domain-containing protein</fullName>
    </recommendedName>
</protein>
<dbReference type="InterPro" id="IPR040786">
    <property type="entry name" value="RXLR_WY"/>
</dbReference>
<evidence type="ECO:0000259" key="1">
    <source>
        <dbReference type="Pfam" id="PF18634"/>
    </source>
</evidence>
<dbReference type="EMBL" id="CAKLBY020000338">
    <property type="protein sequence ID" value="CAK7945793.1"/>
    <property type="molecule type" value="Genomic_DNA"/>
</dbReference>
<evidence type="ECO:0000313" key="2">
    <source>
        <dbReference type="EMBL" id="CAK7945793.1"/>
    </source>
</evidence>
<dbReference type="Proteomes" id="UP001162060">
    <property type="component" value="Unassembled WGS sequence"/>
</dbReference>
<sequence>MPMLYHLSMSAITFLSLHREVGSNASDIVTNNVFALNLTTYPLLDKATSSSPIHENPDNFGFDGLHREDLRSEERAGLLPQRVSAYVYKLRMGVSSRLLLHPKRVMKTCGIEAKTKGRIGVHDFWRWLEYVDLYRARGKQFSDSALVDVLVKKSIPEAQLVNLFHSLRFYREMEDRANVFQRILAQKCSPATSEYMISVWLKSNLNPRDVFRILGNGWRDINVSSPSVILWLRYTEAFRIKNGGDAYPVEQTGEDLFLQRYTLAQSLTFLEKARQEQDLVQLANELEEYVNEHTHALPKLLAAAA</sequence>
<gene>
    <name evidence="2" type="ORF">PM001_LOCUS30943</name>
</gene>
<name>A0AAV1VIQ7_9STRA</name>
<feature type="domain" description="RXLR phytopathogen effector protein WY-domain" evidence="1">
    <location>
        <begin position="134"/>
        <end position="181"/>
    </location>
</feature>
<comment type="caution">
    <text evidence="2">The sequence shown here is derived from an EMBL/GenBank/DDBJ whole genome shotgun (WGS) entry which is preliminary data.</text>
</comment>
<evidence type="ECO:0000313" key="3">
    <source>
        <dbReference type="Proteomes" id="UP001162060"/>
    </source>
</evidence>
<reference evidence="2" key="1">
    <citation type="submission" date="2024-01" db="EMBL/GenBank/DDBJ databases">
        <authorList>
            <person name="Webb A."/>
        </authorList>
    </citation>
    <scope>NUCLEOTIDE SEQUENCE</scope>
    <source>
        <strain evidence="2">Pm1</strain>
    </source>
</reference>
<dbReference type="AlphaFoldDB" id="A0AAV1VIQ7"/>
<accession>A0AAV1VIQ7</accession>
<proteinExistence type="predicted"/>
<dbReference type="Pfam" id="PF18634">
    <property type="entry name" value="RXLR_WY"/>
    <property type="match status" value="1"/>
</dbReference>
<organism evidence="2 3">
    <name type="scientific">Peronospora matthiolae</name>
    <dbReference type="NCBI Taxonomy" id="2874970"/>
    <lineage>
        <taxon>Eukaryota</taxon>
        <taxon>Sar</taxon>
        <taxon>Stramenopiles</taxon>
        <taxon>Oomycota</taxon>
        <taxon>Peronosporomycetes</taxon>
        <taxon>Peronosporales</taxon>
        <taxon>Peronosporaceae</taxon>
        <taxon>Peronospora</taxon>
    </lineage>
</organism>